<protein>
    <submittedName>
        <fullName evidence="2">Uncharacterized protein</fullName>
    </submittedName>
</protein>
<dbReference type="AlphaFoldDB" id="A0AAD8YEZ2"/>
<dbReference type="EMBL" id="JATAAI010000006">
    <property type="protein sequence ID" value="KAK1744962.1"/>
    <property type="molecule type" value="Genomic_DNA"/>
</dbReference>
<evidence type="ECO:0000313" key="3">
    <source>
        <dbReference type="Proteomes" id="UP001224775"/>
    </source>
</evidence>
<sequence length="242" mass="26112">MRVTALAFSFALIAPLTQAFVPPPSTSSTTALQSTNELFDSPGWGAIRDELDQVPIFAVANAEGQPLKYSVQLAKKNDDGEDMFEVPLFYTHVEDALKELENAKENTPLPGMDINPYPLGGLFELWSKNEAVIVPNKMSIISAGAPPTANPMGQVVPLFACMEIAQEDKDGNAVLPLFFELEDANAAVAEAVSLDGGKKEDFEVVGLSLPQAVQLLSQSKENAFQFIPPSSSIKHIRDYLSG</sequence>
<feature type="chain" id="PRO_5041989802" evidence="1">
    <location>
        <begin position="20"/>
        <end position="242"/>
    </location>
</feature>
<evidence type="ECO:0000256" key="1">
    <source>
        <dbReference type="SAM" id="SignalP"/>
    </source>
</evidence>
<accession>A0AAD8YEZ2</accession>
<name>A0AAD8YEZ2_9STRA</name>
<keyword evidence="3" id="KW-1185">Reference proteome</keyword>
<evidence type="ECO:0000313" key="2">
    <source>
        <dbReference type="EMBL" id="KAK1744962.1"/>
    </source>
</evidence>
<comment type="caution">
    <text evidence="2">The sequence shown here is derived from an EMBL/GenBank/DDBJ whole genome shotgun (WGS) entry which is preliminary data.</text>
</comment>
<gene>
    <name evidence="2" type="ORF">QTG54_004253</name>
</gene>
<dbReference type="Proteomes" id="UP001224775">
    <property type="component" value="Unassembled WGS sequence"/>
</dbReference>
<proteinExistence type="predicted"/>
<organism evidence="2 3">
    <name type="scientific">Skeletonema marinoi</name>
    <dbReference type="NCBI Taxonomy" id="267567"/>
    <lineage>
        <taxon>Eukaryota</taxon>
        <taxon>Sar</taxon>
        <taxon>Stramenopiles</taxon>
        <taxon>Ochrophyta</taxon>
        <taxon>Bacillariophyta</taxon>
        <taxon>Coscinodiscophyceae</taxon>
        <taxon>Thalassiosirophycidae</taxon>
        <taxon>Thalassiosirales</taxon>
        <taxon>Skeletonemataceae</taxon>
        <taxon>Skeletonema</taxon>
        <taxon>Skeletonema marinoi-dohrnii complex</taxon>
    </lineage>
</organism>
<keyword evidence="1" id="KW-0732">Signal</keyword>
<reference evidence="2" key="1">
    <citation type="submission" date="2023-06" db="EMBL/GenBank/DDBJ databases">
        <title>Survivors Of The Sea: Transcriptome response of Skeletonema marinoi to long-term dormancy.</title>
        <authorList>
            <person name="Pinder M.I.M."/>
            <person name="Kourtchenko O."/>
            <person name="Robertson E.K."/>
            <person name="Larsson T."/>
            <person name="Maumus F."/>
            <person name="Osuna-Cruz C.M."/>
            <person name="Vancaester E."/>
            <person name="Stenow R."/>
            <person name="Vandepoele K."/>
            <person name="Ploug H."/>
            <person name="Bruchert V."/>
            <person name="Godhe A."/>
            <person name="Topel M."/>
        </authorList>
    </citation>
    <scope>NUCLEOTIDE SEQUENCE</scope>
    <source>
        <strain evidence="2">R05AC</strain>
    </source>
</reference>
<feature type="signal peptide" evidence="1">
    <location>
        <begin position="1"/>
        <end position="19"/>
    </location>
</feature>
<dbReference type="Gene3D" id="3.40.1350.100">
    <property type="match status" value="2"/>
</dbReference>